<dbReference type="EMBL" id="HBUE01313866">
    <property type="protein sequence ID" value="CAG6584796.1"/>
    <property type="molecule type" value="Transcribed_RNA"/>
</dbReference>
<dbReference type="EMBL" id="HBUE01207559">
    <property type="protein sequence ID" value="CAG6532924.1"/>
    <property type="molecule type" value="Transcribed_RNA"/>
</dbReference>
<feature type="region of interest" description="Disordered" evidence="1">
    <location>
        <begin position="84"/>
        <end position="105"/>
    </location>
</feature>
<name>A0A8D8P0Z9_CULPI</name>
<evidence type="ECO:0000256" key="1">
    <source>
        <dbReference type="SAM" id="MobiDB-lite"/>
    </source>
</evidence>
<sequence length="168" mass="18940">MMMIGCAMRRNVDFLPRPLLRRPSPAKQNIFPVLVTREKSGGRIGTSTTNTAGQFSIQLRTAVRSSILRIAAWFFPDGKITTHRDRKLRPRKPTHDTTTIHPKHTHTQSELTTTLLLDDLLVHTLTITISRGLQGSGIPTISHKQTVIARDRPHQYTLTLLFTWPGTS</sequence>
<accession>A0A8D8P0Z9</accession>
<dbReference type="EMBL" id="HBUE01207564">
    <property type="protein sequence ID" value="CAG6532927.1"/>
    <property type="molecule type" value="Transcribed_RNA"/>
</dbReference>
<protein>
    <submittedName>
        <fullName evidence="2">(northern house mosquito) hypothetical protein</fullName>
    </submittedName>
</protein>
<dbReference type="EMBL" id="HBUE01313871">
    <property type="protein sequence ID" value="CAG6584799.1"/>
    <property type="molecule type" value="Transcribed_RNA"/>
</dbReference>
<dbReference type="AlphaFoldDB" id="A0A8D8P0Z9"/>
<proteinExistence type="predicted"/>
<evidence type="ECO:0000313" key="2">
    <source>
        <dbReference type="EMBL" id="CAG6584796.1"/>
    </source>
</evidence>
<reference evidence="2" key="1">
    <citation type="submission" date="2021-05" db="EMBL/GenBank/DDBJ databases">
        <authorList>
            <person name="Alioto T."/>
            <person name="Alioto T."/>
            <person name="Gomez Garrido J."/>
        </authorList>
    </citation>
    <scope>NUCLEOTIDE SEQUENCE</scope>
</reference>
<organism evidence="2">
    <name type="scientific">Culex pipiens</name>
    <name type="common">House mosquito</name>
    <dbReference type="NCBI Taxonomy" id="7175"/>
    <lineage>
        <taxon>Eukaryota</taxon>
        <taxon>Metazoa</taxon>
        <taxon>Ecdysozoa</taxon>
        <taxon>Arthropoda</taxon>
        <taxon>Hexapoda</taxon>
        <taxon>Insecta</taxon>
        <taxon>Pterygota</taxon>
        <taxon>Neoptera</taxon>
        <taxon>Endopterygota</taxon>
        <taxon>Diptera</taxon>
        <taxon>Nematocera</taxon>
        <taxon>Culicoidea</taxon>
        <taxon>Culicidae</taxon>
        <taxon>Culicinae</taxon>
        <taxon>Culicini</taxon>
        <taxon>Culex</taxon>
        <taxon>Culex</taxon>
    </lineage>
</organism>